<sequence>MKRQNIVHLTQTALMTAILIVLGMIPGIPLGFIPVPIVLQNMGVMMAGEILGPKEGTTSVALLLLLVAVGFPFLTGGSGGIAVFAGPTGGYLLAWLFAPLLIGSLRQHFGSRWSWWQEFLMIVLAGVLFIDITGSLWLSWQSHIKLTAALMSNLAFIPGDLIKAGVAVAVARQLRRVPALNLG</sequence>
<dbReference type="AlphaFoldDB" id="A0A099Y9S0"/>
<dbReference type="Gene3D" id="1.10.1760.20">
    <property type="match status" value="1"/>
</dbReference>
<evidence type="ECO:0000256" key="9">
    <source>
        <dbReference type="SAM" id="Phobius"/>
    </source>
</evidence>
<evidence type="ECO:0000256" key="5">
    <source>
        <dbReference type="ARBA" id="ARBA00022692"/>
    </source>
</evidence>
<evidence type="ECO:0000313" key="11">
    <source>
        <dbReference type="EMBL" id="VTZ89168.1"/>
    </source>
</evidence>
<accession>A0A099Y9S0</accession>
<dbReference type="PANTHER" id="PTHR34295">
    <property type="entry name" value="BIOTIN TRANSPORTER BIOY"/>
    <property type="match status" value="1"/>
</dbReference>
<keyword evidence="7 8" id="KW-0472">Membrane</keyword>
<evidence type="ECO:0000313" key="13">
    <source>
        <dbReference type="Proteomes" id="UP000365705"/>
    </source>
</evidence>
<evidence type="ECO:0000256" key="4">
    <source>
        <dbReference type="ARBA" id="ARBA00022475"/>
    </source>
</evidence>
<keyword evidence="6 9" id="KW-1133">Transmembrane helix</keyword>
<dbReference type="InterPro" id="IPR003784">
    <property type="entry name" value="BioY"/>
</dbReference>
<evidence type="ECO:0000313" key="10">
    <source>
        <dbReference type="EMBL" id="KGL66182.1"/>
    </source>
</evidence>
<proteinExistence type="inferred from homology"/>
<name>A0A099Y9S0_LIMMU</name>
<reference evidence="11 13" key="2">
    <citation type="submission" date="2019-06" db="EMBL/GenBank/DDBJ databases">
        <authorList>
            <person name="Rodrigo-Torres L."/>
            <person name="Arahal R. D."/>
            <person name="Lucena T."/>
        </authorList>
    </citation>
    <scope>NUCLEOTIDE SEQUENCE [LARGE SCALE GENOMIC DNA]</scope>
    <source>
        <strain evidence="11 13">INIA P508</strain>
    </source>
</reference>
<evidence type="ECO:0000256" key="6">
    <source>
        <dbReference type="ARBA" id="ARBA00022989"/>
    </source>
</evidence>
<keyword evidence="5 9" id="KW-0812">Transmembrane</keyword>
<dbReference type="EMBL" id="JROC01000038">
    <property type="protein sequence ID" value="KGL66182.1"/>
    <property type="molecule type" value="Genomic_DNA"/>
</dbReference>
<dbReference type="GO" id="GO:0015225">
    <property type="term" value="F:biotin transmembrane transporter activity"/>
    <property type="evidence" value="ECO:0007669"/>
    <property type="project" value="UniProtKB-UniRule"/>
</dbReference>
<dbReference type="Proteomes" id="UP000365705">
    <property type="component" value="Unassembled WGS sequence"/>
</dbReference>
<reference evidence="10 12" key="1">
    <citation type="submission" date="2014-09" db="EMBL/GenBank/DDBJ databases">
        <title>Lactobacillus mucosae CRL573 Genome Sequencing.</title>
        <authorList>
            <person name="Bleckwedel J."/>
            <person name="Teran L.C."/>
            <person name="Bonacina J."/>
            <person name="Saavedra L."/>
            <person name="Mozzi F.B."/>
            <person name="Raya R.R."/>
        </authorList>
    </citation>
    <scope>NUCLEOTIDE SEQUENCE [LARGE SCALE GENOMIC DNA]</scope>
    <source>
        <strain evidence="10 12">CRL573</strain>
    </source>
</reference>
<evidence type="ECO:0000256" key="8">
    <source>
        <dbReference type="PIRNR" id="PIRNR016661"/>
    </source>
</evidence>
<evidence type="ECO:0000256" key="3">
    <source>
        <dbReference type="ARBA" id="ARBA00022448"/>
    </source>
</evidence>
<feature type="transmembrane region" description="Helical" evidence="9">
    <location>
        <begin position="119"/>
        <end position="140"/>
    </location>
</feature>
<evidence type="ECO:0000256" key="7">
    <source>
        <dbReference type="ARBA" id="ARBA00023136"/>
    </source>
</evidence>
<evidence type="ECO:0000256" key="1">
    <source>
        <dbReference type="ARBA" id="ARBA00004651"/>
    </source>
</evidence>
<organism evidence="10 12">
    <name type="scientific">Limosilactobacillus mucosae</name>
    <name type="common">Lactobacillus mucosae</name>
    <dbReference type="NCBI Taxonomy" id="97478"/>
    <lineage>
        <taxon>Bacteria</taxon>
        <taxon>Bacillati</taxon>
        <taxon>Bacillota</taxon>
        <taxon>Bacilli</taxon>
        <taxon>Lactobacillales</taxon>
        <taxon>Lactobacillaceae</taxon>
        <taxon>Limosilactobacillus</taxon>
    </lineage>
</organism>
<protein>
    <recommendedName>
        <fullName evidence="8">Biotin transporter</fullName>
    </recommendedName>
</protein>
<dbReference type="GO" id="GO:0005886">
    <property type="term" value="C:plasma membrane"/>
    <property type="evidence" value="ECO:0007669"/>
    <property type="project" value="UniProtKB-SubCell"/>
</dbReference>
<dbReference type="PANTHER" id="PTHR34295:SF4">
    <property type="entry name" value="BIOTIN TRANSPORTER BIOY-RELATED"/>
    <property type="match status" value="1"/>
</dbReference>
<dbReference type="PIRSF" id="PIRSF016661">
    <property type="entry name" value="BioY"/>
    <property type="match status" value="1"/>
</dbReference>
<evidence type="ECO:0000313" key="12">
    <source>
        <dbReference type="Proteomes" id="UP000030001"/>
    </source>
</evidence>
<dbReference type="EMBL" id="CABFNH010000007">
    <property type="protein sequence ID" value="VTZ89168.1"/>
    <property type="molecule type" value="Genomic_DNA"/>
</dbReference>
<feature type="transmembrane region" description="Helical" evidence="9">
    <location>
        <begin position="90"/>
        <end position="107"/>
    </location>
</feature>
<keyword evidence="3 8" id="KW-0813">Transport</keyword>
<comment type="subcellular location">
    <subcellularLocation>
        <location evidence="1 8">Cell membrane</location>
        <topology evidence="1 8">Multi-pass membrane protein</topology>
    </subcellularLocation>
</comment>
<dbReference type="GeneID" id="57113445"/>
<evidence type="ECO:0000256" key="2">
    <source>
        <dbReference type="ARBA" id="ARBA00010692"/>
    </source>
</evidence>
<dbReference type="Proteomes" id="UP000030001">
    <property type="component" value="Unassembled WGS sequence"/>
</dbReference>
<feature type="transmembrane region" description="Helical" evidence="9">
    <location>
        <begin position="60"/>
        <end position="84"/>
    </location>
</feature>
<comment type="similarity">
    <text evidence="2 8">Belongs to the BioY family.</text>
</comment>
<dbReference type="Pfam" id="PF02632">
    <property type="entry name" value="BioY"/>
    <property type="match status" value="1"/>
</dbReference>
<gene>
    <name evidence="11" type="primary">bioY</name>
    <name evidence="11" type="ORF">LMUP508_00728</name>
    <name evidence="10" type="ORF">LX03_11350</name>
</gene>
<feature type="transmembrane region" description="Helical" evidence="9">
    <location>
        <begin position="12"/>
        <end position="39"/>
    </location>
</feature>
<dbReference type="RefSeq" id="WP_034541308.1">
    <property type="nucleotide sequence ID" value="NZ_CABFNH010000007.1"/>
</dbReference>
<keyword evidence="4 8" id="KW-1003">Cell membrane</keyword>